<dbReference type="GO" id="GO:0008409">
    <property type="term" value="F:5'-3' exonuclease activity"/>
    <property type="evidence" value="ECO:0007669"/>
    <property type="project" value="InterPro"/>
</dbReference>
<dbReference type="InterPro" id="IPR038763">
    <property type="entry name" value="DHH_sf"/>
</dbReference>
<dbReference type="GO" id="GO:0006281">
    <property type="term" value="P:DNA repair"/>
    <property type="evidence" value="ECO:0007669"/>
    <property type="project" value="InterPro"/>
</dbReference>
<evidence type="ECO:0000256" key="5">
    <source>
        <dbReference type="ARBA" id="ARBA00022839"/>
    </source>
</evidence>
<dbReference type="GO" id="GO:0006310">
    <property type="term" value="P:DNA recombination"/>
    <property type="evidence" value="ECO:0007669"/>
    <property type="project" value="InterPro"/>
</dbReference>
<keyword evidence="5 9" id="KW-0269">Exonuclease</keyword>
<evidence type="ECO:0000256" key="1">
    <source>
        <dbReference type="ARBA" id="ARBA00005915"/>
    </source>
</evidence>
<comment type="similarity">
    <text evidence="1">Belongs to the RecJ family.</text>
</comment>
<gene>
    <name evidence="9" type="ORF">DFR24_1893</name>
</gene>
<evidence type="ECO:0000313" key="10">
    <source>
        <dbReference type="Proteomes" id="UP000295341"/>
    </source>
</evidence>
<evidence type="ECO:0000259" key="6">
    <source>
        <dbReference type="Pfam" id="PF01368"/>
    </source>
</evidence>
<keyword evidence="4" id="KW-0378">Hydrolase</keyword>
<dbReference type="Proteomes" id="UP000295341">
    <property type="component" value="Unassembled WGS sequence"/>
</dbReference>
<keyword evidence="3" id="KW-0540">Nuclease</keyword>
<feature type="domain" description="DHHA1" evidence="7">
    <location>
        <begin position="356"/>
        <end position="450"/>
    </location>
</feature>
<evidence type="ECO:0000313" key="9">
    <source>
        <dbReference type="EMBL" id="TDU32495.1"/>
    </source>
</evidence>
<organism evidence="9 10">
    <name type="scientific">Panacagrimonas perspica</name>
    <dbReference type="NCBI Taxonomy" id="381431"/>
    <lineage>
        <taxon>Bacteria</taxon>
        <taxon>Pseudomonadati</taxon>
        <taxon>Pseudomonadota</taxon>
        <taxon>Gammaproteobacteria</taxon>
        <taxon>Nevskiales</taxon>
        <taxon>Nevskiaceae</taxon>
        <taxon>Panacagrimonas</taxon>
    </lineage>
</organism>
<dbReference type="NCBIfam" id="TIGR00644">
    <property type="entry name" value="recJ"/>
    <property type="match status" value="1"/>
</dbReference>
<sequence>MAADSPQLRRRGVPPHGLPATLHPVVARVLAARGLIDPEQIALELRELLPPEGLLGIRQATDLLLDAVRSDRRIVIAGDYDADGATAVALAVLGLRRLGARHVDYVVPNRLTMGYGLSPELAREAAQAGAQLLVTVDNGIASLAGVDAARELGMQVLITDHHLPGTQLPRSDALLNPNQPGCTFASKHLAGVGVMFYLLMSLRARMREQGDFGSRSEPNLAELLDLVALGTVADLVRLDRNNRILVSAGLARIRAGRARPGIRALLEVAGRSERELTATDLGFVLGPRINAAGRLDDIRIGIRCLLSDDADEALTLARELDRINRLRREMQAQMNESALDQLVEATQDDAHGLSLFDPDWHEGIVGLVASRLREHANRPACAFARAQEEGVLKGSARSVPGLHLRDVLAHIDSHQPQLILRFGGHAMAAGLSLREDDLPRFREAFDEACRERLTPAQLERVVETDGPLDGAELALSTAQALEQAGPWGQGLPEPLFEDEFEVAYAKPVGRDQSHVRYRLRGPRGTEIIAVDFGGATRLCTSGRVRVAYALSINRWQGNESLELRLTHLEAISP</sequence>
<dbReference type="FunFam" id="3.90.1640.30:FF:000001">
    <property type="entry name" value="Single-stranded-DNA-specific exonuclease RecJ"/>
    <property type="match status" value="1"/>
</dbReference>
<dbReference type="Gene3D" id="3.90.1640.30">
    <property type="match status" value="1"/>
</dbReference>
<dbReference type="EMBL" id="SOBT01000008">
    <property type="protein sequence ID" value="TDU32495.1"/>
    <property type="molecule type" value="Genomic_DNA"/>
</dbReference>
<dbReference type="Pfam" id="PF17768">
    <property type="entry name" value="RecJ_OB"/>
    <property type="match status" value="1"/>
</dbReference>
<proteinExistence type="inferred from homology"/>
<keyword evidence="10" id="KW-1185">Reference proteome</keyword>
<dbReference type="PANTHER" id="PTHR30255">
    <property type="entry name" value="SINGLE-STRANDED-DNA-SPECIFIC EXONUCLEASE RECJ"/>
    <property type="match status" value="1"/>
</dbReference>
<dbReference type="GO" id="GO:0003676">
    <property type="term" value="F:nucleic acid binding"/>
    <property type="evidence" value="ECO:0007669"/>
    <property type="project" value="InterPro"/>
</dbReference>
<evidence type="ECO:0000259" key="7">
    <source>
        <dbReference type="Pfam" id="PF02272"/>
    </source>
</evidence>
<dbReference type="InterPro" id="IPR003156">
    <property type="entry name" value="DHHA1_dom"/>
</dbReference>
<reference evidence="9 10" key="1">
    <citation type="submission" date="2019-03" db="EMBL/GenBank/DDBJ databases">
        <title>Genomic Encyclopedia of Type Strains, Phase IV (KMG-IV): sequencing the most valuable type-strain genomes for metagenomic binning, comparative biology and taxonomic classification.</title>
        <authorList>
            <person name="Goeker M."/>
        </authorList>
    </citation>
    <scope>NUCLEOTIDE SEQUENCE [LARGE SCALE GENOMIC DNA]</scope>
    <source>
        <strain evidence="9 10">DSM 26377</strain>
    </source>
</reference>
<protein>
    <recommendedName>
        <fullName evidence="2">Single-stranded-DNA-specific exonuclease RecJ</fullName>
    </recommendedName>
</protein>
<dbReference type="InterPro" id="IPR041122">
    <property type="entry name" value="RecJ_OB"/>
</dbReference>
<dbReference type="Gene3D" id="3.10.310.30">
    <property type="match status" value="1"/>
</dbReference>
<evidence type="ECO:0000256" key="4">
    <source>
        <dbReference type="ARBA" id="ARBA00022801"/>
    </source>
</evidence>
<evidence type="ECO:0000256" key="3">
    <source>
        <dbReference type="ARBA" id="ARBA00022722"/>
    </source>
</evidence>
<name>A0A4R7PE64_9GAMM</name>
<comment type="caution">
    <text evidence="9">The sequence shown here is derived from an EMBL/GenBank/DDBJ whole genome shotgun (WGS) entry which is preliminary data.</text>
</comment>
<dbReference type="InterPro" id="IPR004610">
    <property type="entry name" value="RecJ"/>
</dbReference>
<dbReference type="PANTHER" id="PTHR30255:SF2">
    <property type="entry name" value="SINGLE-STRANDED-DNA-SPECIFIC EXONUCLEASE RECJ"/>
    <property type="match status" value="1"/>
</dbReference>
<evidence type="ECO:0000259" key="8">
    <source>
        <dbReference type="Pfam" id="PF17768"/>
    </source>
</evidence>
<dbReference type="InterPro" id="IPR001667">
    <property type="entry name" value="DDH_dom"/>
</dbReference>
<dbReference type="Pfam" id="PF02272">
    <property type="entry name" value="DHHA1"/>
    <property type="match status" value="1"/>
</dbReference>
<feature type="domain" description="RecJ OB" evidence="8">
    <location>
        <begin position="464"/>
        <end position="566"/>
    </location>
</feature>
<dbReference type="Pfam" id="PF01368">
    <property type="entry name" value="DHH"/>
    <property type="match status" value="1"/>
</dbReference>
<dbReference type="AlphaFoldDB" id="A0A4R7PE64"/>
<feature type="domain" description="DDH" evidence="6">
    <location>
        <begin position="73"/>
        <end position="231"/>
    </location>
</feature>
<dbReference type="InterPro" id="IPR051673">
    <property type="entry name" value="SSDNA_exonuclease_RecJ"/>
</dbReference>
<dbReference type="SUPFAM" id="SSF64182">
    <property type="entry name" value="DHH phosphoesterases"/>
    <property type="match status" value="1"/>
</dbReference>
<evidence type="ECO:0000256" key="2">
    <source>
        <dbReference type="ARBA" id="ARBA00019841"/>
    </source>
</evidence>
<accession>A0A4R7PE64</accession>